<evidence type="ECO:0008006" key="4">
    <source>
        <dbReference type="Google" id="ProtNLM"/>
    </source>
</evidence>
<reference evidence="2 3" key="1">
    <citation type="submission" date="2014-12" db="EMBL/GenBank/DDBJ databases">
        <title>Frankia sp. BMG5.1 draft genome.</title>
        <authorList>
            <person name="Gtari M."/>
            <person name="Ghodhbane-Gtari F."/>
            <person name="Nouioui I."/>
            <person name="Ktari A."/>
            <person name="Hezbri K."/>
            <person name="Mimouni W."/>
            <person name="Sbissi I."/>
            <person name="Ayari A."/>
            <person name="Yamanaka T."/>
            <person name="Normand P."/>
            <person name="Tisa L.S."/>
            <person name="Boudabous A."/>
        </authorList>
    </citation>
    <scope>NUCLEOTIDE SEQUENCE [LARGE SCALE GENOMIC DNA]</scope>
    <source>
        <strain evidence="2 3">BMG5.1</strain>
    </source>
</reference>
<name>A0ABR5F798_9ACTN</name>
<feature type="compositionally biased region" description="Basic and acidic residues" evidence="1">
    <location>
        <begin position="413"/>
        <end position="424"/>
    </location>
</feature>
<gene>
    <name evidence="2" type="ORF">FrCorBMG51_04295</name>
</gene>
<dbReference type="Proteomes" id="UP000035425">
    <property type="component" value="Unassembled WGS sequence"/>
</dbReference>
<keyword evidence="3" id="KW-1185">Reference proteome</keyword>
<dbReference type="SUPFAM" id="SSF50923">
    <property type="entry name" value="Hemopexin-like domain"/>
    <property type="match status" value="1"/>
</dbReference>
<evidence type="ECO:0000313" key="3">
    <source>
        <dbReference type="Proteomes" id="UP000035425"/>
    </source>
</evidence>
<feature type="compositionally biased region" description="Polar residues" evidence="1">
    <location>
        <begin position="425"/>
        <end position="435"/>
    </location>
</feature>
<dbReference type="Gene3D" id="2.110.10.10">
    <property type="entry name" value="Hemopexin-like domain"/>
    <property type="match status" value="2"/>
</dbReference>
<evidence type="ECO:0000256" key="1">
    <source>
        <dbReference type="SAM" id="MobiDB-lite"/>
    </source>
</evidence>
<organism evidence="2 3">
    <name type="scientific">Protofrankia coriariae</name>
    <dbReference type="NCBI Taxonomy" id="1562887"/>
    <lineage>
        <taxon>Bacteria</taxon>
        <taxon>Bacillati</taxon>
        <taxon>Actinomycetota</taxon>
        <taxon>Actinomycetes</taxon>
        <taxon>Frankiales</taxon>
        <taxon>Frankiaceae</taxon>
        <taxon>Protofrankia</taxon>
    </lineage>
</organism>
<comment type="caution">
    <text evidence="2">The sequence shown here is derived from an EMBL/GenBank/DDBJ whole genome shotgun (WGS) entry which is preliminary data.</text>
</comment>
<sequence>MIVDPANPVVRPLFEVSSALPESLEFDIKPVWTALAVPPSAFPARLGGYTEPSESPYARRKGAFDSAARGFGATADRIWFFRGANFIRYFERPERRDDTSDWLRTATYWPGLPANISTRIDAVLTGNVAPYEGHLWLFSGSQYIRYDPNNDTVVVGARPIAGHWGLPDGFAQGFDAAIHGVGDYLGIAWFFKGSQYVRYNIHTDTTEFGPVDIASMWHNWPDSFADGVDFAFYGTGPHEEHIYFFRGDRYIRYNLPADRVEDGPLNATDAWPALGRFMPVPQLFLREKYTLSTFHGEMGRAGVVGVPTQVGGHTRTEFYVVTKKTQATNESMSTNILESSSQQVVNNFSDSLRTDTSSSESHDNYDYGMDASFHGEAQATGLTGGEVNADLHVKGATHDVRTSFARAVGDQVNKARQDSHERHSQQVSTQDSSYQVNVETETGFKQVVDNTQNPDAINFVLYQLTQEYILVLSLVDAELVFRNGDDRAAASVSIRDMGKLLDNCVADAAARADVARAVVVTLTSVTDATGATRSLLAAGVTPDAPAGAAVDRSVRTSFTVKNSEGNPVRNIDVDGIIISVERPVVLTANTALATLHGSG</sequence>
<dbReference type="PROSITE" id="PS51642">
    <property type="entry name" value="HEMOPEXIN_2"/>
    <property type="match status" value="2"/>
</dbReference>
<dbReference type="InterPro" id="IPR036375">
    <property type="entry name" value="Hemopexin-like_dom_sf"/>
</dbReference>
<protein>
    <recommendedName>
        <fullName evidence="4">Hemopexin</fullName>
    </recommendedName>
</protein>
<proteinExistence type="predicted"/>
<feature type="region of interest" description="Disordered" evidence="1">
    <location>
        <begin position="411"/>
        <end position="435"/>
    </location>
</feature>
<accession>A0ABR5F798</accession>
<dbReference type="SMART" id="SM00120">
    <property type="entry name" value="HX"/>
    <property type="match status" value="4"/>
</dbReference>
<dbReference type="EMBL" id="JWIO01000004">
    <property type="protein sequence ID" value="KLL12498.1"/>
    <property type="molecule type" value="Genomic_DNA"/>
</dbReference>
<evidence type="ECO:0000313" key="2">
    <source>
        <dbReference type="EMBL" id="KLL12498.1"/>
    </source>
</evidence>
<dbReference type="Pfam" id="PF00045">
    <property type="entry name" value="Hemopexin"/>
    <property type="match status" value="1"/>
</dbReference>
<dbReference type="InterPro" id="IPR018487">
    <property type="entry name" value="Hemopexin-like_repeat"/>
</dbReference>